<dbReference type="PRINTS" id="PR00081">
    <property type="entry name" value="GDHRDH"/>
</dbReference>
<dbReference type="Pfam" id="PF00106">
    <property type="entry name" value="adh_short"/>
    <property type="match status" value="1"/>
</dbReference>
<dbReference type="RefSeq" id="WP_166261461.1">
    <property type="nucleotide sequence ID" value="NZ_JAAMOW010000012.1"/>
</dbReference>
<gene>
    <name evidence="5" type="ORF">G7Y85_19385</name>
</gene>
<dbReference type="GO" id="GO:0016491">
    <property type="term" value="F:oxidoreductase activity"/>
    <property type="evidence" value="ECO:0007669"/>
    <property type="project" value="UniProtKB-KW"/>
</dbReference>
<dbReference type="NCBIfam" id="NF004196">
    <property type="entry name" value="PRK05650.1"/>
    <property type="match status" value="1"/>
</dbReference>
<dbReference type="SMART" id="SM00822">
    <property type="entry name" value="PKS_KR"/>
    <property type="match status" value="1"/>
</dbReference>
<name>A0A6M2BXU3_9GAMM</name>
<evidence type="ECO:0000256" key="2">
    <source>
        <dbReference type="ARBA" id="ARBA00023002"/>
    </source>
</evidence>
<evidence type="ECO:0000256" key="1">
    <source>
        <dbReference type="ARBA" id="ARBA00006484"/>
    </source>
</evidence>
<evidence type="ECO:0000256" key="3">
    <source>
        <dbReference type="RuleBase" id="RU000363"/>
    </source>
</evidence>
<dbReference type="Gene3D" id="3.40.50.720">
    <property type="entry name" value="NAD(P)-binding Rossmann-like Domain"/>
    <property type="match status" value="1"/>
</dbReference>
<accession>A0A6M2BXU3</accession>
<keyword evidence="2" id="KW-0560">Oxidoreductase</keyword>
<dbReference type="FunFam" id="3.40.50.720:FF:000084">
    <property type="entry name" value="Short-chain dehydrogenase reductase"/>
    <property type="match status" value="1"/>
</dbReference>
<dbReference type="SUPFAM" id="SSF51735">
    <property type="entry name" value="NAD(P)-binding Rossmann-fold domains"/>
    <property type="match status" value="1"/>
</dbReference>
<evidence type="ECO:0000313" key="6">
    <source>
        <dbReference type="Proteomes" id="UP000472676"/>
    </source>
</evidence>
<dbReference type="CDD" id="cd05233">
    <property type="entry name" value="SDR_c"/>
    <property type="match status" value="1"/>
</dbReference>
<comment type="caution">
    <text evidence="5">The sequence shown here is derived from an EMBL/GenBank/DDBJ whole genome shotgun (WGS) entry which is preliminary data.</text>
</comment>
<dbReference type="EMBL" id="JAAMOW010000012">
    <property type="protein sequence ID" value="NGY06943.1"/>
    <property type="molecule type" value="Genomic_DNA"/>
</dbReference>
<dbReference type="AlphaFoldDB" id="A0A6M2BXU3"/>
<dbReference type="InterPro" id="IPR002347">
    <property type="entry name" value="SDR_fam"/>
</dbReference>
<dbReference type="InterPro" id="IPR036291">
    <property type="entry name" value="NAD(P)-bd_dom_sf"/>
</dbReference>
<evidence type="ECO:0000259" key="4">
    <source>
        <dbReference type="SMART" id="SM00822"/>
    </source>
</evidence>
<evidence type="ECO:0000313" key="5">
    <source>
        <dbReference type="EMBL" id="NGY06943.1"/>
    </source>
</evidence>
<keyword evidence="6" id="KW-1185">Reference proteome</keyword>
<dbReference type="GO" id="GO:0016020">
    <property type="term" value="C:membrane"/>
    <property type="evidence" value="ECO:0007669"/>
    <property type="project" value="TreeGrafter"/>
</dbReference>
<reference evidence="5 6" key="1">
    <citation type="journal article" date="2014" name="Int. J. Syst. Evol. Microbiol.">
        <title>Solimonas terrae sp. nov., isolated from soil.</title>
        <authorList>
            <person name="Kim S.J."/>
            <person name="Moon J.Y."/>
            <person name="Weon H.Y."/>
            <person name="Ahn J.H."/>
            <person name="Chen W.M."/>
            <person name="Kwon S.W."/>
        </authorList>
    </citation>
    <scope>NUCLEOTIDE SEQUENCE [LARGE SCALE GENOMIC DNA]</scope>
    <source>
        <strain evidence="5 6">KIS83-12</strain>
    </source>
</reference>
<proteinExistence type="inferred from homology"/>
<dbReference type="PANTHER" id="PTHR44196:SF1">
    <property type="entry name" value="DEHYDROGENASE_REDUCTASE SDR FAMILY MEMBER 7B"/>
    <property type="match status" value="1"/>
</dbReference>
<dbReference type="PANTHER" id="PTHR44196">
    <property type="entry name" value="DEHYDROGENASE/REDUCTASE SDR FAMILY MEMBER 7B"/>
    <property type="match status" value="1"/>
</dbReference>
<dbReference type="InterPro" id="IPR057326">
    <property type="entry name" value="KR_dom"/>
</dbReference>
<comment type="similarity">
    <text evidence="1 3">Belongs to the short-chain dehydrogenases/reductases (SDR) family.</text>
</comment>
<dbReference type="Proteomes" id="UP000472676">
    <property type="component" value="Unassembled WGS sequence"/>
</dbReference>
<sequence>MNGKRVFITGGASGLGRALAERYARDGARICIGDVNDQRGSETLQALRAAGVETHYLHCDVTQEADLDNAAQWMQTHWGGVDIVVNNAGVAASGGITELSLADWQWIVDINVLGVVRGCKAFAPLLKKQKSGHIVNVASMAGLIHPPLMSAYNATKAAVVALSETLKVELADDNIGVSVVCPAFFRTNLTETARAGDADSSRMMNKLVTKARRGADEIAALVHDGIERGDFHILTHKREARIWRLKRLLPYPMFSRMMLKATRQMMGKAAQRARDGS</sequence>
<feature type="domain" description="Ketoreductase" evidence="4">
    <location>
        <begin position="4"/>
        <end position="178"/>
    </location>
</feature>
<dbReference type="PRINTS" id="PR00080">
    <property type="entry name" value="SDRFAMILY"/>
</dbReference>
<protein>
    <submittedName>
        <fullName evidence="5">SDR family oxidoreductase</fullName>
    </submittedName>
</protein>
<organism evidence="5 6">
    <name type="scientific">Solimonas terrae</name>
    <dbReference type="NCBI Taxonomy" id="1396819"/>
    <lineage>
        <taxon>Bacteria</taxon>
        <taxon>Pseudomonadati</taxon>
        <taxon>Pseudomonadota</taxon>
        <taxon>Gammaproteobacteria</taxon>
        <taxon>Nevskiales</taxon>
        <taxon>Nevskiaceae</taxon>
        <taxon>Solimonas</taxon>
    </lineage>
</organism>